<dbReference type="EMBL" id="JALJOQ010000006">
    <property type="protein sequence ID" value="KAK9812587.1"/>
    <property type="molecule type" value="Genomic_DNA"/>
</dbReference>
<dbReference type="Proteomes" id="UP001465755">
    <property type="component" value="Unassembled WGS sequence"/>
</dbReference>
<dbReference type="InterPro" id="IPR008629">
    <property type="entry name" value="GUN4-like"/>
</dbReference>
<sequence length="214" mass="24551">MQARRTRRCYLLKAESWGLVGQNWALPASDTASLLSDSPQQEQREPADAAQALDAVELKSAAQQDYSVLKEHLSKGAFQKADDETRAKLIQLAGKEASKRNWVYFSEVQFIPSEDLQTIDQLWKAGSGGVFGFSVQRELWMQNRKYWTRFFKAISWVTGERNNYRKWPGEFMYTREAPKGHLPLTNCLRGTQLFEAILQHPAFVKESSNPDWMA</sequence>
<dbReference type="PANTHER" id="PTHR34800:SF1">
    <property type="entry name" value="TETRAPYRROLE-BINDING PROTEIN, CHLOROPLASTIC"/>
    <property type="match status" value="1"/>
</dbReference>
<keyword evidence="3" id="KW-1185">Reference proteome</keyword>
<dbReference type="CDD" id="cd16383">
    <property type="entry name" value="GUN4"/>
    <property type="match status" value="1"/>
</dbReference>
<organism evidence="2 3">
    <name type="scientific">Symbiochloris irregularis</name>
    <dbReference type="NCBI Taxonomy" id="706552"/>
    <lineage>
        <taxon>Eukaryota</taxon>
        <taxon>Viridiplantae</taxon>
        <taxon>Chlorophyta</taxon>
        <taxon>core chlorophytes</taxon>
        <taxon>Trebouxiophyceae</taxon>
        <taxon>Trebouxiales</taxon>
        <taxon>Trebouxiaceae</taxon>
        <taxon>Symbiochloris</taxon>
    </lineage>
</organism>
<feature type="domain" description="GUN4-like" evidence="1">
    <location>
        <begin position="60"/>
        <end position="201"/>
    </location>
</feature>
<protein>
    <recommendedName>
        <fullName evidence="1">GUN4-like domain-containing protein</fullName>
    </recommendedName>
</protein>
<dbReference type="GO" id="GO:0009507">
    <property type="term" value="C:chloroplast"/>
    <property type="evidence" value="ECO:0007669"/>
    <property type="project" value="TreeGrafter"/>
</dbReference>
<comment type="caution">
    <text evidence="2">The sequence shown here is derived from an EMBL/GenBank/DDBJ whole genome shotgun (WGS) entry which is preliminary data.</text>
</comment>
<proteinExistence type="predicted"/>
<dbReference type="Gene3D" id="1.10.10.1770">
    <property type="entry name" value="Gun4-like"/>
    <property type="match status" value="1"/>
</dbReference>
<evidence type="ECO:0000313" key="2">
    <source>
        <dbReference type="EMBL" id="KAK9812587.1"/>
    </source>
</evidence>
<evidence type="ECO:0000313" key="3">
    <source>
        <dbReference type="Proteomes" id="UP001465755"/>
    </source>
</evidence>
<dbReference type="PANTHER" id="PTHR34800">
    <property type="entry name" value="TETRAPYRROLE-BINDING PROTEIN, CHLOROPLASTIC"/>
    <property type="match status" value="1"/>
</dbReference>
<reference evidence="2 3" key="1">
    <citation type="journal article" date="2024" name="Nat. Commun.">
        <title>Phylogenomics reveals the evolutionary origins of lichenization in chlorophyte algae.</title>
        <authorList>
            <person name="Puginier C."/>
            <person name="Libourel C."/>
            <person name="Otte J."/>
            <person name="Skaloud P."/>
            <person name="Haon M."/>
            <person name="Grisel S."/>
            <person name="Petersen M."/>
            <person name="Berrin J.G."/>
            <person name="Delaux P.M."/>
            <person name="Dal Grande F."/>
            <person name="Keller J."/>
        </authorList>
    </citation>
    <scope>NUCLEOTIDE SEQUENCE [LARGE SCALE GENOMIC DNA]</scope>
    <source>
        <strain evidence="2 3">SAG 2036</strain>
    </source>
</reference>
<name>A0AAW1PW38_9CHLO</name>
<dbReference type="Gene3D" id="1.25.40.620">
    <property type="match status" value="1"/>
</dbReference>
<gene>
    <name evidence="2" type="ORF">WJX73_010690</name>
</gene>
<dbReference type="SUPFAM" id="SSF140869">
    <property type="entry name" value="GUN4-like"/>
    <property type="match status" value="1"/>
</dbReference>
<accession>A0AAW1PW38</accession>
<dbReference type="GO" id="GO:0046906">
    <property type="term" value="F:tetrapyrrole binding"/>
    <property type="evidence" value="ECO:0007669"/>
    <property type="project" value="TreeGrafter"/>
</dbReference>
<dbReference type="AlphaFoldDB" id="A0AAW1PW38"/>
<dbReference type="InterPro" id="IPR037215">
    <property type="entry name" value="GUN4-like_sf"/>
</dbReference>
<dbReference type="Pfam" id="PF05419">
    <property type="entry name" value="GUN4"/>
    <property type="match status" value="1"/>
</dbReference>
<evidence type="ECO:0000259" key="1">
    <source>
        <dbReference type="Pfam" id="PF05419"/>
    </source>
</evidence>
<dbReference type="GO" id="GO:0010019">
    <property type="term" value="P:chloroplast-nucleus signaling pathway"/>
    <property type="evidence" value="ECO:0007669"/>
    <property type="project" value="TreeGrafter"/>
</dbReference>